<dbReference type="SUPFAM" id="SSF56176">
    <property type="entry name" value="FAD-binding/transporter-associated domain-like"/>
    <property type="match status" value="1"/>
</dbReference>
<comment type="similarity">
    <text evidence="1">Belongs to the oxygen-dependent FAD-linked oxidoreductase family.</text>
</comment>
<dbReference type="Gene3D" id="3.30.465.10">
    <property type="match status" value="2"/>
</dbReference>
<accession>M7UGC2</accession>
<keyword evidence="2" id="KW-0560">Oxidoreductase</keyword>
<dbReference type="Pfam" id="PF01565">
    <property type="entry name" value="FAD_binding_4"/>
    <property type="match status" value="1"/>
</dbReference>
<dbReference type="InterPro" id="IPR012951">
    <property type="entry name" value="BBE"/>
</dbReference>
<proteinExistence type="inferred from homology"/>
<dbReference type="HOGENOM" id="CLU_018354_4_2_1"/>
<dbReference type="Pfam" id="PF08031">
    <property type="entry name" value="BBE"/>
    <property type="match status" value="1"/>
</dbReference>
<dbReference type="PANTHER" id="PTHR13878:SF91">
    <property type="entry name" value="FAD BINDING DOMAIN PROTEIN (AFU_ORTHOLOGUE AFUA_6G12070)-RELATED"/>
    <property type="match status" value="1"/>
</dbReference>
<evidence type="ECO:0000259" key="3">
    <source>
        <dbReference type="PROSITE" id="PS51387"/>
    </source>
</evidence>
<evidence type="ECO:0000256" key="1">
    <source>
        <dbReference type="ARBA" id="ARBA00005466"/>
    </source>
</evidence>
<dbReference type="InterPro" id="IPR016169">
    <property type="entry name" value="FAD-bd_PCMH_sub2"/>
</dbReference>
<protein>
    <submittedName>
        <fullName evidence="4">Putative fad binding domain protein</fullName>
    </submittedName>
</protein>
<evidence type="ECO:0000256" key="2">
    <source>
        <dbReference type="ARBA" id="ARBA00023002"/>
    </source>
</evidence>
<dbReference type="GO" id="GO:0071949">
    <property type="term" value="F:FAD binding"/>
    <property type="evidence" value="ECO:0007669"/>
    <property type="project" value="InterPro"/>
</dbReference>
<dbReference type="STRING" id="1290391.M7UGC2"/>
<dbReference type="AlphaFoldDB" id="M7UGC2"/>
<dbReference type="OrthoDB" id="9983560at2759"/>
<gene>
    <name evidence="4" type="ORF">BcDW1_5628</name>
</gene>
<feature type="domain" description="FAD-binding PCMH-type" evidence="3">
    <location>
        <begin position="205"/>
        <end position="385"/>
    </location>
</feature>
<dbReference type="EMBL" id="KB707887">
    <property type="protein sequence ID" value="EMR85758.1"/>
    <property type="molecule type" value="Genomic_DNA"/>
</dbReference>
<evidence type="ECO:0000313" key="4">
    <source>
        <dbReference type="EMBL" id="EMR85758.1"/>
    </source>
</evidence>
<dbReference type="InterPro" id="IPR050432">
    <property type="entry name" value="FAD-linked_Oxidoreductases_BP"/>
</dbReference>
<dbReference type="PANTHER" id="PTHR13878">
    <property type="entry name" value="GULONOLACTONE OXIDASE"/>
    <property type="match status" value="1"/>
</dbReference>
<name>M7UGC2_BOTF1</name>
<dbReference type="Proteomes" id="UP000012045">
    <property type="component" value="Unassembled WGS sequence"/>
</dbReference>
<dbReference type="InterPro" id="IPR016166">
    <property type="entry name" value="FAD-bd_PCMH"/>
</dbReference>
<reference evidence="5" key="1">
    <citation type="journal article" date="2013" name="Genome Announc.">
        <title>Draft genome sequence of Botrytis cinerea BcDW1, inoculum for noble rot of grape berries.</title>
        <authorList>
            <person name="Blanco-Ulate B."/>
            <person name="Allen G."/>
            <person name="Powell A.L."/>
            <person name="Cantu D."/>
        </authorList>
    </citation>
    <scope>NUCLEOTIDE SEQUENCE [LARGE SCALE GENOMIC DNA]</scope>
    <source>
        <strain evidence="5">BcDW1</strain>
    </source>
</reference>
<dbReference type="InterPro" id="IPR006094">
    <property type="entry name" value="Oxid_FAD_bind_N"/>
</dbReference>
<evidence type="ECO:0000313" key="5">
    <source>
        <dbReference type="Proteomes" id="UP000012045"/>
    </source>
</evidence>
<dbReference type="InterPro" id="IPR036318">
    <property type="entry name" value="FAD-bd_PCMH-like_sf"/>
</dbReference>
<sequence>MQRPGRSGLKSCQAHKSREGNYSCKSAMKTSPSLAAAAAVLGAVSAQSTVTSTLSPATTTVLSTATPALFSNEVVQLTDGVLENVAAAINNESISSLFAFDSDSTASKRSTRACKLLPGDRLWPITLIWDIFDILLGGALIKSSPLAAVCYPEWPEYDAAKCASITADWYFSELHEADPTSIQLPLYQGRTCMPPGFNYTDTCEQGGYPSYVVNVTNVAQIQLAVNFARNLDLSIVIKNTGHDFNGKASGKGALTVWTHHLKNKAYLPNFVAANGYSGPAIKVGSGTLVYEAYEYAKSLGGTVIGGEAATVGMGGGYIAGGGHSPLSSLYGMGSDQVLAMEVVLANGKFITCDSKTNSDIFWMLRGGGGSTIGVVTSLTVKLLPKLETTTVTFNFTVADTPGNDSFWAGVQAYIDNAETFVDAGTYGYYYLGASAFEIGTDVGGSDAYYFRMESFVAPNMSVAETQALLKPWFDVLDSNNITYNPWYNHADNFHDAWVVSFPEEYVGTDIVKTASRLMPRSVFEDDDLRNQTFAAHKSAVEQGFFIAGFHISGTGIAVDPPTDSAVLPAWRETIMHTIVGGEWEATSTWAEIEVVVKAVTAFMDTFRAIAPDSGSYMSEGDLIEPNQTQAFYGANYDRLYAMKQQYDPNGVFFALTAVGSVDWEIQTTDPIPYNWNTNGRRCPV</sequence>
<dbReference type="PROSITE" id="PS51387">
    <property type="entry name" value="FAD_PCMH"/>
    <property type="match status" value="1"/>
</dbReference>
<organism evidence="4 5">
    <name type="scientific">Botryotinia fuckeliana (strain BcDW1)</name>
    <name type="common">Noble rot fungus</name>
    <name type="synonym">Botrytis cinerea</name>
    <dbReference type="NCBI Taxonomy" id="1290391"/>
    <lineage>
        <taxon>Eukaryota</taxon>
        <taxon>Fungi</taxon>
        <taxon>Dikarya</taxon>
        <taxon>Ascomycota</taxon>
        <taxon>Pezizomycotina</taxon>
        <taxon>Leotiomycetes</taxon>
        <taxon>Helotiales</taxon>
        <taxon>Sclerotiniaceae</taxon>
        <taxon>Botrytis</taxon>
    </lineage>
</organism>
<dbReference type="GO" id="GO:0016491">
    <property type="term" value="F:oxidoreductase activity"/>
    <property type="evidence" value="ECO:0007669"/>
    <property type="project" value="UniProtKB-KW"/>
</dbReference>